<keyword evidence="3" id="KW-0378">Hydrolase</keyword>
<feature type="compositionally biased region" description="Polar residues" evidence="4">
    <location>
        <begin position="64"/>
        <end position="76"/>
    </location>
</feature>
<protein>
    <recommendedName>
        <fullName evidence="5">Ubiquitin-like protease family profile domain-containing protein</fullName>
    </recommendedName>
</protein>
<feature type="region of interest" description="Disordered" evidence="4">
    <location>
        <begin position="32"/>
        <end position="95"/>
    </location>
</feature>
<dbReference type="InterPro" id="IPR003653">
    <property type="entry name" value="Peptidase_C48_C"/>
</dbReference>
<accession>A0ABC9CMK2</accession>
<evidence type="ECO:0000313" key="7">
    <source>
        <dbReference type="Proteomes" id="UP001497457"/>
    </source>
</evidence>
<dbReference type="PANTHER" id="PTHR34835:SF71">
    <property type="entry name" value="UBIQUITIN-LIKE PROTEASE FAMILY PROFILE DOMAIN-CONTAINING PROTEIN"/>
    <property type="match status" value="1"/>
</dbReference>
<evidence type="ECO:0000256" key="2">
    <source>
        <dbReference type="ARBA" id="ARBA00022670"/>
    </source>
</evidence>
<feature type="compositionally biased region" description="Acidic residues" evidence="4">
    <location>
        <begin position="86"/>
        <end position="95"/>
    </location>
</feature>
<dbReference type="Gene3D" id="3.40.395.10">
    <property type="entry name" value="Adenoviral Proteinase, Chain A"/>
    <property type="match status" value="1"/>
</dbReference>
<gene>
    <name evidence="6" type="ORF">URODEC1_LOCUS76657</name>
</gene>
<evidence type="ECO:0000256" key="1">
    <source>
        <dbReference type="ARBA" id="ARBA00005234"/>
    </source>
</evidence>
<dbReference type="GO" id="GO:0006508">
    <property type="term" value="P:proteolysis"/>
    <property type="evidence" value="ECO:0007669"/>
    <property type="project" value="UniProtKB-KW"/>
</dbReference>
<dbReference type="PANTHER" id="PTHR34835">
    <property type="entry name" value="OS07G0283600 PROTEIN-RELATED"/>
    <property type="match status" value="1"/>
</dbReference>
<dbReference type="EMBL" id="OZ075113">
    <property type="protein sequence ID" value="CAL5022841.1"/>
    <property type="molecule type" value="Genomic_DNA"/>
</dbReference>
<dbReference type="Pfam" id="PF02902">
    <property type="entry name" value="Peptidase_C48"/>
    <property type="match status" value="1"/>
</dbReference>
<sequence>MKPIQGRLKSFGVRTTQGEWTFDVSAITGAAAAKPVSGVDAQRQPSAPPQPPGACDPNLEKNNSKQAPRNVQQPHAESSHARDLLQYDDNDDDDAFMEPMPRQPVAKKQCINTSVAVNATDKPPKNRAKYAHAPTVRCAPSTRLESRELLKFLFDRLDPQTMVISVTKEKRIHVTPFAVKQVLDLPNDGEDIDLHTPAQQSKSLSDFKTLVGLAESQDLHASHLKKILEGDHKFGSALIDNDMAIRFFFIIACNKFLFPSTDNNIRCKDIYLTRDLSCLPGLNWCKAVVDDLRDAAVAWWVDKGKKSHSGCAIFLIILYLDSLHCKHQIAHTDTPRAKYFDQNVIKNIISADRTKDQHGKTTFGLLPLRNSNNTCYHTTNHPSADVPPEPLAGTHFPSLQVELHGLVAQISSSSRKMRIRKSFTLCAHVSDQSPTGDVDMYERHSVQNIAPEHVSNVPIHQPETSEFDMIFDGHTNQVPSQGISVDVQQNTNQAQVLPTVYTDVTIDRVVPPAAGISHQQAATTYMTTSGASIVPLTDMQVTDEENDGLHMGMDVLRFTQMLRLILSGRLLLTDMQVTDEENDGLHMGTEGELSPVCTQVYTDVTTEHTVPPKASTTVMTTSEANVVPQTHKKVTDEFAGMQNNTDDALGPTLSRGCTQDKTTHRPVIAPRPQQLTKRPAMYVSPFKGDPQRARAPMTKAHAVRKKFHAGMKWKIDIFIKAGSREFSGEQILDTFIDAEMLSTQFMSFFVACISHDERHMADGGGYRVFLSQELGEYVNIEEDPDISQWESPAALAVLQRDIGDLDPTKVKLFLLPVMEEEHYSVYCINFIHDRIDVLDSSAEHHTVYHQVLGDRIIRRLNLLFQEATNGKMKEFTRFKRPIIDACLQSHDNDCGLYALKFMELWNSDSFHVPILTGKTDNYKSQLLFYGLYHTLNEIKKLPAGLEAHRPRQ</sequence>
<dbReference type="AlphaFoldDB" id="A0ABC9CMK2"/>
<keyword evidence="7" id="KW-1185">Reference proteome</keyword>
<reference evidence="7" key="1">
    <citation type="submission" date="2024-06" db="EMBL/GenBank/DDBJ databases">
        <authorList>
            <person name="Ryan C."/>
        </authorList>
    </citation>
    <scope>NUCLEOTIDE SEQUENCE [LARGE SCALE GENOMIC DNA]</scope>
</reference>
<evidence type="ECO:0000256" key="3">
    <source>
        <dbReference type="ARBA" id="ARBA00022801"/>
    </source>
</evidence>
<evidence type="ECO:0000313" key="6">
    <source>
        <dbReference type="EMBL" id="CAL5022841.1"/>
    </source>
</evidence>
<comment type="similarity">
    <text evidence="1">Belongs to the peptidase C48 family.</text>
</comment>
<feature type="domain" description="Ubiquitin-like protease family profile" evidence="5">
    <location>
        <begin position="715"/>
        <end position="905"/>
    </location>
</feature>
<name>A0ABC9CMK2_9POAL</name>
<dbReference type="Proteomes" id="UP001497457">
    <property type="component" value="Chromosome 3rd"/>
</dbReference>
<proteinExistence type="inferred from homology"/>
<evidence type="ECO:0000256" key="4">
    <source>
        <dbReference type="SAM" id="MobiDB-lite"/>
    </source>
</evidence>
<dbReference type="SUPFAM" id="SSF54001">
    <property type="entry name" value="Cysteine proteinases"/>
    <property type="match status" value="1"/>
</dbReference>
<dbReference type="GO" id="GO:0008233">
    <property type="term" value="F:peptidase activity"/>
    <property type="evidence" value="ECO:0007669"/>
    <property type="project" value="UniProtKB-KW"/>
</dbReference>
<reference evidence="6 7" key="2">
    <citation type="submission" date="2024-10" db="EMBL/GenBank/DDBJ databases">
        <authorList>
            <person name="Ryan C."/>
        </authorList>
    </citation>
    <scope>NUCLEOTIDE SEQUENCE [LARGE SCALE GENOMIC DNA]</scope>
</reference>
<organism evidence="6 7">
    <name type="scientific">Urochloa decumbens</name>
    <dbReference type="NCBI Taxonomy" id="240449"/>
    <lineage>
        <taxon>Eukaryota</taxon>
        <taxon>Viridiplantae</taxon>
        <taxon>Streptophyta</taxon>
        <taxon>Embryophyta</taxon>
        <taxon>Tracheophyta</taxon>
        <taxon>Spermatophyta</taxon>
        <taxon>Magnoliopsida</taxon>
        <taxon>Liliopsida</taxon>
        <taxon>Poales</taxon>
        <taxon>Poaceae</taxon>
        <taxon>PACMAD clade</taxon>
        <taxon>Panicoideae</taxon>
        <taxon>Panicodae</taxon>
        <taxon>Paniceae</taxon>
        <taxon>Melinidinae</taxon>
        <taxon>Urochloa</taxon>
    </lineage>
</organism>
<keyword evidence="2" id="KW-0645">Protease</keyword>
<evidence type="ECO:0000259" key="5">
    <source>
        <dbReference type="PROSITE" id="PS50600"/>
    </source>
</evidence>
<dbReference type="PROSITE" id="PS50600">
    <property type="entry name" value="ULP_PROTEASE"/>
    <property type="match status" value="1"/>
</dbReference>
<dbReference type="InterPro" id="IPR038765">
    <property type="entry name" value="Papain-like_cys_pep_sf"/>
</dbReference>